<feature type="binding site" evidence="9">
    <location>
        <position position="170"/>
    </location>
    <ligand>
        <name>[4Fe-4S] cluster</name>
        <dbReference type="ChEBI" id="CHEBI:49883"/>
    </ligand>
</feature>
<dbReference type="PROSITE" id="PS51687">
    <property type="entry name" value="SAM_MT_RNA_M5U"/>
    <property type="match status" value="1"/>
</dbReference>
<accession>A0A1F6TYS3</accession>
<dbReference type="GO" id="GO:0070041">
    <property type="term" value="F:rRNA (uridine-C5-)-methyltransferase activity"/>
    <property type="evidence" value="ECO:0007669"/>
    <property type="project" value="UniProtKB-UniRule"/>
</dbReference>
<dbReference type="InterPro" id="IPR030390">
    <property type="entry name" value="MeTrfase_TrmA_AS"/>
</dbReference>
<dbReference type="SUPFAM" id="SSF50249">
    <property type="entry name" value="Nucleic acid-binding proteins"/>
    <property type="match status" value="1"/>
</dbReference>
<comment type="function">
    <text evidence="9">Catalyzes the formation of 5-methyl-uridine at position 1939 (m5U1939) in 23S rRNA.</text>
</comment>
<organism evidence="13 14">
    <name type="scientific">Candidatus Muproteobacteria bacterium RIFCSPLOWO2_01_FULL_60_18</name>
    <dbReference type="NCBI Taxonomy" id="1817768"/>
    <lineage>
        <taxon>Bacteria</taxon>
        <taxon>Pseudomonadati</taxon>
        <taxon>Pseudomonadota</taxon>
        <taxon>Candidatus Muproteobacteria</taxon>
    </lineage>
</organism>
<feature type="binding site" evidence="9 10">
    <location>
        <position position="361"/>
    </location>
    <ligand>
        <name>S-adenosyl-L-methionine</name>
        <dbReference type="ChEBI" id="CHEBI:59789"/>
    </ligand>
</feature>
<dbReference type="Gene3D" id="2.40.50.1070">
    <property type="match status" value="1"/>
</dbReference>
<feature type="binding site" evidence="9">
    <location>
        <position position="82"/>
    </location>
    <ligand>
        <name>[4Fe-4S] cluster</name>
        <dbReference type="ChEBI" id="CHEBI:49883"/>
    </ligand>
</feature>
<evidence type="ECO:0000259" key="12">
    <source>
        <dbReference type="PROSITE" id="PS50926"/>
    </source>
</evidence>
<protein>
    <recommendedName>
        <fullName evidence="9">23S rRNA (uracil(1939)-C(5))-methyltransferase RlmD</fullName>
        <ecNumber evidence="9">2.1.1.190</ecNumber>
    </recommendedName>
    <alternativeName>
        <fullName evidence="9">23S rRNA(m5U1939)-methyltransferase</fullName>
    </alternativeName>
</protein>
<feature type="binding site" evidence="9 10">
    <location>
        <position position="332"/>
    </location>
    <ligand>
        <name>S-adenosyl-L-methionine</name>
        <dbReference type="ChEBI" id="CHEBI:59789"/>
    </ligand>
</feature>
<dbReference type="InterPro" id="IPR001566">
    <property type="entry name" value="23S_rRNA_MeTrfase_RlmD"/>
</dbReference>
<feature type="binding site" evidence="9">
    <location>
        <position position="91"/>
    </location>
    <ligand>
        <name>[4Fe-4S] cluster</name>
        <dbReference type="ChEBI" id="CHEBI:49883"/>
    </ligand>
</feature>
<feature type="binding site" evidence="9 10">
    <location>
        <position position="430"/>
    </location>
    <ligand>
        <name>S-adenosyl-L-methionine</name>
        <dbReference type="ChEBI" id="CHEBI:59789"/>
    </ligand>
</feature>
<dbReference type="InterPro" id="IPR012340">
    <property type="entry name" value="NA-bd_OB-fold"/>
</dbReference>
<dbReference type="PROSITE" id="PS50926">
    <property type="entry name" value="TRAM"/>
    <property type="match status" value="1"/>
</dbReference>
<dbReference type="FunFam" id="2.40.50.140:FF:000097">
    <property type="entry name" value="23S rRNA (uracil(1939)-C(5))-methyltransferase RlmD"/>
    <property type="match status" value="1"/>
</dbReference>
<evidence type="ECO:0000256" key="6">
    <source>
        <dbReference type="ARBA" id="ARBA00022723"/>
    </source>
</evidence>
<dbReference type="GO" id="GO:0005506">
    <property type="term" value="F:iron ion binding"/>
    <property type="evidence" value="ECO:0007669"/>
    <property type="project" value="UniProtKB-UniRule"/>
</dbReference>
<feature type="binding site" evidence="9">
    <location>
        <position position="409"/>
    </location>
    <ligand>
        <name>S-adenosyl-L-methionine</name>
        <dbReference type="ChEBI" id="CHEBI:59789"/>
    </ligand>
</feature>
<dbReference type="NCBIfam" id="TIGR00479">
    <property type="entry name" value="rumA"/>
    <property type="match status" value="1"/>
</dbReference>
<keyword evidence="5 9" id="KW-0949">S-adenosyl-L-methionine</keyword>
<dbReference type="STRING" id="1817768.A3A87_09800"/>
<name>A0A1F6TYS3_9PROT</name>
<dbReference type="EC" id="2.1.1.190" evidence="9"/>
<evidence type="ECO:0000256" key="1">
    <source>
        <dbReference type="ARBA" id="ARBA00022485"/>
    </source>
</evidence>
<comment type="similarity">
    <text evidence="9">Belongs to the class I-like SAM-binding methyltransferase superfamily. RNA M5U methyltransferase family. RlmD subfamily.</text>
</comment>
<dbReference type="Pfam" id="PF01938">
    <property type="entry name" value="TRAM"/>
    <property type="match status" value="1"/>
</dbReference>
<sequence length="500" mass="54931">MSALANKISKSEGSPDIAVATVTAFSHDGGGVARLEGKAVFIEGALPGERVRFRYVHRHKRYDSGGLVEVLEPSPHRVTPPCPHYGTCGGCDLQHLRPEIQLQAKQQILAEQLERLGKVKPESWLEPITGPALGYRRRARLGVRLVPSEGGVIMGFRQRNKSFLANLETCLVLEPKVSALLPALHDLIAELSCPDRIPQIEVAVGDDNFAGSEKRHRRSGTGKYRLRSRGRNVPIAEQRMQIERASARPEGERARDGAPNASALVFRHLVPLTEQDKKLLIAFGERHEVRIYQQAARPDSIAPLWPANPEPLFYRIPAFDVEIRFDPADFIQINAAVNNATVEQAVKLLEPAPNDTVLDLFCGLGNFTLPLARRAGHVLGVEGEAALVNRARANARLNHITNAEFVSADLYRESAGAAWVDGKANKLLLDPPRGGAMEALKSLVEPLPSRIVYVSCHPATLARDSEYLVRVLGYRFAAAGVMDMFPQTSHVESMALFVKP</sequence>
<dbReference type="InterPro" id="IPR010280">
    <property type="entry name" value="U5_MeTrfase_fam"/>
</dbReference>
<evidence type="ECO:0000256" key="9">
    <source>
        <dbReference type="HAMAP-Rule" id="MF_01010"/>
    </source>
</evidence>
<feature type="active site" evidence="11">
    <location>
        <position position="456"/>
    </location>
</feature>
<feature type="binding site" evidence="9">
    <location>
        <position position="366"/>
    </location>
    <ligand>
        <name>S-adenosyl-L-methionine</name>
        <dbReference type="ChEBI" id="CHEBI:59789"/>
    </ligand>
</feature>
<dbReference type="InterPro" id="IPR002792">
    <property type="entry name" value="TRAM_dom"/>
</dbReference>
<feature type="binding site" evidence="9 10">
    <location>
        <position position="382"/>
    </location>
    <ligand>
        <name>S-adenosyl-L-methionine</name>
        <dbReference type="ChEBI" id="CHEBI:59789"/>
    </ligand>
</feature>
<dbReference type="GO" id="GO:0051539">
    <property type="term" value="F:4 iron, 4 sulfur cluster binding"/>
    <property type="evidence" value="ECO:0007669"/>
    <property type="project" value="UniProtKB-KW"/>
</dbReference>
<keyword evidence="7 9" id="KW-0408">Iron</keyword>
<evidence type="ECO:0000256" key="7">
    <source>
        <dbReference type="ARBA" id="ARBA00023004"/>
    </source>
</evidence>
<dbReference type="PROSITE" id="PS01231">
    <property type="entry name" value="TRMA_2"/>
    <property type="match status" value="1"/>
</dbReference>
<dbReference type="SUPFAM" id="SSF53335">
    <property type="entry name" value="S-adenosyl-L-methionine-dependent methyltransferases"/>
    <property type="match status" value="1"/>
</dbReference>
<evidence type="ECO:0000256" key="11">
    <source>
        <dbReference type="PROSITE-ProRule" id="PRU10015"/>
    </source>
</evidence>
<comment type="catalytic activity">
    <reaction evidence="9">
        <text>uridine(1939) in 23S rRNA + S-adenosyl-L-methionine = 5-methyluridine(1939) in 23S rRNA + S-adenosyl-L-homocysteine + H(+)</text>
        <dbReference type="Rhea" id="RHEA:42908"/>
        <dbReference type="Rhea" id="RHEA-COMP:10278"/>
        <dbReference type="Rhea" id="RHEA-COMP:10279"/>
        <dbReference type="ChEBI" id="CHEBI:15378"/>
        <dbReference type="ChEBI" id="CHEBI:57856"/>
        <dbReference type="ChEBI" id="CHEBI:59789"/>
        <dbReference type="ChEBI" id="CHEBI:65315"/>
        <dbReference type="ChEBI" id="CHEBI:74447"/>
        <dbReference type="EC" id="2.1.1.190"/>
    </reaction>
</comment>
<dbReference type="Gene3D" id="2.40.50.140">
    <property type="entry name" value="Nucleic acid-binding proteins"/>
    <property type="match status" value="1"/>
</dbReference>
<gene>
    <name evidence="9" type="primary">rlmD</name>
    <name evidence="13" type="ORF">A3A87_09800</name>
</gene>
<dbReference type="PANTHER" id="PTHR11061">
    <property type="entry name" value="RNA M5U METHYLTRANSFERASE"/>
    <property type="match status" value="1"/>
</dbReference>
<evidence type="ECO:0000313" key="13">
    <source>
        <dbReference type="EMBL" id="OGI50251.1"/>
    </source>
</evidence>
<feature type="domain" description="TRAM" evidence="12">
    <location>
        <begin position="9"/>
        <end position="69"/>
    </location>
</feature>
<evidence type="ECO:0000256" key="2">
    <source>
        <dbReference type="ARBA" id="ARBA00022552"/>
    </source>
</evidence>
<dbReference type="CDD" id="cd02440">
    <property type="entry name" value="AdoMet_MTases"/>
    <property type="match status" value="1"/>
</dbReference>
<dbReference type="GO" id="GO:0070475">
    <property type="term" value="P:rRNA base methylation"/>
    <property type="evidence" value="ECO:0007669"/>
    <property type="project" value="TreeGrafter"/>
</dbReference>
<comment type="caution">
    <text evidence="13">The sequence shown here is derived from an EMBL/GenBank/DDBJ whole genome shotgun (WGS) entry which is preliminary data.</text>
</comment>
<dbReference type="Pfam" id="PF05958">
    <property type="entry name" value="tRNA_U5-meth_tr"/>
    <property type="match status" value="1"/>
</dbReference>
<proteinExistence type="inferred from homology"/>
<keyword evidence="1 9" id="KW-0004">4Fe-4S</keyword>
<feature type="binding site" evidence="9">
    <location>
        <position position="88"/>
    </location>
    <ligand>
        <name>[4Fe-4S] cluster</name>
        <dbReference type="ChEBI" id="CHEBI:49883"/>
    </ligand>
</feature>
<dbReference type="GO" id="GO:0003723">
    <property type="term" value="F:RNA binding"/>
    <property type="evidence" value="ECO:0007669"/>
    <property type="project" value="InterPro"/>
</dbReference>
<dbReference type="EMBL" id="MFTC01000076">
    <property type="protein sequence ID" value="OGI50251.1"/>
    <property type="molecule type" value="Genomic_DNA"/>
</dbReference>
<dbReference type="Proteomes" id="UP000179037">
    <property type="component" value="Unassembled WGS sequence"/>
</dbReference>
<dbReference type="InterPro" id="IPR030391">
    <property type="entry name" value="MeTrfase_TrmA_CS"/>
</dbReference>
<evidence type="ECO:0000256" key="10">
    <source>
        <dbReference type="PROSITE-ProRule" id="PRU01024"/>
    </source>
</evidence>
<evidence type="ECO:0000256" key="4">
    <source>
        <dbReference type="ARBA" id="ARBA00022679"/>
    </source>
</evidence>
<evidence type="ECO:0000256" key="5">
    <source>
        <dbReference type="ARBA" id="ARBA00022691"/>
    </source>
</evidence>
<keyword evidence="6 9" id="KW-0479">Metal-binding</keyword>
<evidence type="ECO:0000256" key="3">
    <source>
        <dbReference type="ARBA" id="ARBA00022603"/>
    </source>
</evidence>
<dbReference type="HAMAP" id="MF_01010">
    <property type="entry name" value="23SrRNA_methyltr_RlmD"/>
    <property type="match status" value="1"/>
</dbReference>
<feature type="active site" description="Nucleophile" evidence="9 10">
    <location>
        <position position="456"/>
    </location>
</feature>
<evidence type="ECO:0000313" key="14">
    <source>
        <dbReference type="Proteomes" id="UP000179037"/>
    </source>
</evidence>
<dbReference type="Gene3D" id="3.40.50.150">
    <property type="entry name" value="Vaccinia Virus protein VP39"/>
    <property type="match status" value="2"/>
</dbReference>
<dbReference type="PANTHER" id="PTHR11061:SF49">
    <property type="entry name" value="23S RRNA (URACIL(1939)-C(5))-METHYLTRANSFERASE RLMD"/>
    <property type="match status" value="1"/>
</dbReference>
<keyword evidence="2 9" id="KW-0698">rRNA processing</keyword>
<keyword evidence="4 9" id="KW-0808">Transferase</keyword>
<dbReference type="AlphaFoldDB" id="A0A1F6TYS3"/>
<evidence type="ECO:0000256" key="8">
    <source>
        <dbReference type="ARBA" id="ARBA00023014"/>
    </source>
</evidence>
<dbReference type="PROSITE" id="PS01230">
    <property type="entry name" value="TRMA_1"/>
    <property type="match status" value="1"/>
</dbReference>
<keyword evidence="3 9" id="KW-0489">Methyltransferase</keyword>
<dbReference type="InterPro" id="IPR029063">
    <property type="entry name" value="SAM-dependent_MTases_sf"/>
</dbReference>
<reference evidence="13 14" key="1">
    <citation type="journal article" date="2016" name="Nat. Commun.">
        <title>Thousands of microbial genomes shed light on interconnected biogeochemical processes in an aquifer system.</title>
        <authorList>
            <person name="Anantharaman K."/>
            <person name="Brown C.T."/>
            <person name="Hug L.A."/>
            <person name="Sharon I."/>
            <person name="Castelle C.J."/>
            <person name="Probst A.J."/>
            <person name="Thomas B.C."/>
            <person name="Singh A."/>
            <person name="Wilkins M.J."/>
            <person name="Karaoz U."/>
            <person name="Brodie E.L."/>
            <person name="Williams K.H."/>
            <person name="Hubbard S.S."/>
            <person name="Banfield J.F."/>
        </authorList>
    </citation>
    <scope>NUCLEOTIDE SEQUENCE [LARGE SCALE GENOMIC DNA]</scope>
</reference>
<keyword evidence="8 9" id="KW-0411">Iron-sulfur</keyword>